<organism evidence="1 2">
    <name type="scientific">Alicycliphilus denitrificans</name>
    <dbReference type="NCBI Taxonomy" id="179636"/>
    <lineage>
        <taxon>Bacteria</taxon>
        <taxon>Pseudomonadati</taxon>
        <taxon>Pseudomonadota</taxon>
        <taxon>Betaproteobacteria</taxon>
        <taxon>Burkholderiales</taxon>
        <taxon>Comamonadaceae</taxon>
        <taxon>Alicycliphilus</taxon>
    </lineage>
</organism>
<proteinExistence type="predicted"/>
<protein>
    <submittedName>
        <fullName evidence="1">Uncharacterized protein</fullName>
    </submittedName>
</protein>
<comment type="caution">
    <text evidence="1">The sequence shown here is derived from an EMBL/GenBank/DDBJ whole genome shotgun (WGS) entry which is preliminary data.</text>
</comment>
<dbReference type="EMBL" id="NKDB02000001">
    <property type="protein sequence ID" value="RKJ99758.1"/>
    <property type="molecule type" value="Genomic_DNA"/>
</dbReference>
<evidence type="ECO:0000313" key="1">
    <source>
        <dbReference type="EMBL" id="RKJ99758.1"/>
    </source>
</evidence>
<name>A0A3R7HYG4_9BURK</name>
<reference evidence="1 2" key="1">
    <citation type="submission" date="2018-09" db="EMBL/GenBank/DDBJ databases">
        <title>Genome comparison of Alicycliphilus sp. BQ1, a polyurethanolytic bacterium, with its closest phylogenetic relatives Alicycliphilus denitrificans BC and K601, unable to attack polyurethane.</title>
        <authorList>
            <person name="Loza-Tavera H."/>
            <person name="Lozano L."/>
            <person name="Cevallos M."/>
            <person name="Maya-Lucas O."/>
            <person name="Garcia-Mena J."/>
            <person name="Hernandez J."/>
        </authorList>
    </citation>
    <scope>NUCLEOTIDE SEQUENCE [LARGE SCALE GENOMIC DNA]</scope>
    <source>
        <strain evidence="1 2">BQ1</strain>
    </source>
</reference>
<dbReference type="Proteomes" id="UP000216225">
    <property type="component" value="Unassembled WGS sequence"/>
</dbReference>
<evidence type="ECO:0000313" key="2">
    <source>
        <dbReference type="Proteomes" id="UP000216225"/>
    </source>
</evidence>
<gene>
    <name evidence="1" type="ORF">CE154_008585</name>
</gene>
<sequence length="64" mass="7120">MAPFFHVRPAWAHSCGCKPRYKLATASEAKRNCTRTTECGEDTWSVNREPNVSSLASLHASQLL</sequence>
<dbReference type="AlphaFoldDB" id="A0A3R7HYG4"/>
<accession>A0A3R7HYG4</accession>